<dbReference type="InterPro" id="IPR036390">
    <property type="entry name" value="WH_DNA-bd_sf"/>
</dbReference>
<feature type="domain" description="HTH iclR-type" evidence="4">
    <location>
        <begin position="18"/>
        <end position="77"/>
    </location>
</feature>
<dbReference type="Gene3D" id="1.10.10.10">
    <property type="entry name" value="Winged helix-like DNA-binding domain superfamily/Winged helix DNA-binding domain"/>
    <property type="match status" value="1"/>
</dbReference>
<keyword evidence="7" id="KW-1185">Reference proteome</keyword>
<reference evidence="6 7" key="1">
    <citation type="submission" date="2020-11" db="EMBL/GenBank/DDBJ databases">
        <title>Corynebacterium sp. MC1420.</title>
        <authorList>
            <person name="Zhou J."/>
        </authorList>
    </citation>
    <scope>NUCLEOTIDE SEQUENCE [LARGE SCALE GENOMIC DNA]</scope>
    <source>
        <strain evidence="6 7">MC1420</strain>
    </source>
</reference>
<proteinExistence type="predicted"/>
<keyword evidence="3" id="KW-0804">Transcription</keyword>
<feature type="domain" description="IclR-ED" evidence="5">
    <location>
        <begin position="78"/>
        <end position="238"/>
    </location>
</feature>
<dbReference type="SMART" id="SM00346">
    <property type="entry name" value="HTH_ICLR"/>
    <property type="match status" value="1"/>
</dbReference>
<dbReference type="SUPFAM" id="SSF46785">
    <property type="entry name" value="Winged helix' DNA-binding domain"/>
    <property type="match status" value="1"/>
</dbReference>
<dbReference type="GO" id="GO:0045892">
    <property type="term" value="P:negative regulation of DNA-templated transcription"/>
    <property type="evidence" value="ECO:0007669"/>
    <property type="project" value="TreeGrafter"/>
</dbReference>
<dbReference type="GO" id="GO:0003700">
    <property type="term" value="F:DNA-binding transcription factor activity"/>
    <property type="evidence" value="ECO:0007669"/>
    <property type="project" value="TreeGrafter"/>
</dbReference>
<dbReference type="AlphaFoldDB" id="A0A7T0PGP5"/>
<evidence type="ECO:0000256" key="2">
    <source>
        <dbReference type="ARBA" id="ARBA00023125"/>
    </source>
</evidence>
<dbReference type="EMBL" id="CP064955">
    <property type="protein sequence ID" value="QPK84092.1"/>
    <property type="molecule type" value="Genomic_DNA"/>
</dbReference>
<dbReference type="SUPFAM" id="SSF55781">
    <property type="entry name" value="GAF domain-like"/>
    <property type="match status" value="1"/>
</dbReference>
<keyword evidence="2" id="KW-0238">DNA-binding</keyword>
<gene>
    <name evidence="6" type="ORF">G7Y29_04810</name>
</gene>
<dbReference type="PANTHER" id="PTHR30136">
    <property type="entry name" value="HELIX-TURN-HELIX TRANSCRIPTIONAL REGULATOR, ICLR FAMILY"/>
    <property type="match status" value="1"/>
</dbReference>
<dbReference type="PROSITE" id="PS51077">
    <property type="entry name" value="HTH_ICLR"/>
    <property type="match status" value="1"/>
</dbReference>
<evidence type="ECO:0000313" key="7">
    <source>
        <dbReference type="Proteomes" id="UP000594586"/>
    </source>
</evidence>
<evidence type="ECO:0000259" key="4">
    <source>
        <dbReference type="PROSITE" id="PS51077"/>
    </source>
</evidence>
<dbReference type="Pfam" id="PF09339">
    <property type="entry name" value="HTH_IclR"/>
    <property type="match status" value="1"/>
</dbReference>
<evidence type="ECO:0000256" key="3">
    <source>
        <dbReference type="ARBA" id="ARBA00023163"/>
    </source>
</evidence>
<dbReference type="RefSeq" id="WP_165004690.1">
    <property type="nucleotide sequence ID" value="NZ_CP064955.1"/>
</dbReference>
<dbReference type="KEGG" id="cqn:G7Y29_04810"/>
<protein>
    <submittedName>
        <fullName evidence="6">IclR family transcriptional regulator</fullName>
    </submittedName>
</protein>
<dbReference type="PROSITE" id="PS51078">
    <property type="entry name" value="ICLR_ED"/>
    <property type="match status" value="1"/>
</dbReference>
<dbReference type="InterPro" id="IPR036388">
    <property type="entry name" value="WH-like_DNA-bd_sf"/>
</dbReference>
<dbReference type="GO" id="GO:0003677">
    <property type="term" value="F:DNA binding"/>
    <property type="evidence" value="ECO:0007669"/>
    <property type="project" value="UniProtKB-KW"/>
</dbReference>
<dbReference type="InterPro" id="IPR050707">
    <property type="entry name" value="HTH_MetabolicPath_Reg"/>
</dbReference>
<evidence type="ECO:0000313" key="6">
    <source>
        <dbReference type="EMBL" id="QPK84092.1"/>
    </source>
</evidence>
<keyword evidence="1" id="KW-0805">Transcription regulation</keyword>
<sequence length="238" mass="25022">MRDGRIHRVRQYSEDSGIKVLDRAIAIVRSVATGDKTLAMLSEDTGLPRATTHRIASALEVHRVLTRTSTGEWTIGAALASFSSKASPRLLAAAEPVMRDLVSATGESVQLYVLTGDTRTCIAAEEPPSGLTYTVPVGSKLPLTAGSAARVFAAFSRIDAPSNASFTASDLTHVRSTHLAESVAEREVGLASVSAPVLDADGTLLAVLSISGPVERMRPSPAELWGAELTAAVARFND</sequence>
<dbReference type="PANTHER" id="PTHR30136:SF39">
    <property type="entry name" value="TRANSCRIPTIONAL REGULATORY PROTEIN"/>
    <property type="match status" value="1"/>
</dbReference>
<dbReference type="Gene3D" id="3.30.450.40">
    <property type="match status" value="1"/>
</dbReference>
<dbReference type="InterPro" id="IPR005471">
    <property type="entry name" value="Tscrpt_reg_IclR_N"/>
</dbReference>
<dbReference type="Pfam" id="PF01614">
    <property type="entry name" value="IclR_C"/>
    <property type="match status" value="1"/>
</dbReference>
<dbReference type="InterPro" id="IPR029016">
    <property type="entry name" value="GAF-like_dom_sf"/>
</dbReference>
<organism evidence="6 7">
    <name type="scientific">Corynebacterium qintianiae</name>
    <dbReference type="NCBI Taxonomy" id="2709392"/>
    <lineage>
        <taxon>Bacteria</taxon>
        <taxon>Bacillati</taxon>
        <taxon>Actinomycetota</taxon>
        <taxon>Actinomycetes</taxon>
        <taxon>Mycobacteriales</taxon>
        <taxon>Corynebacteriaceae</taxon>
        <taxon>Corynebacterium</taxon>
    </lineage>
</organism>
<evidence type="ECO:0000259" key="5">
    <source>
        <dbReference type="PROSITE" id="PS51078"/>
    </source>
</evidence>
<accession>A0A7T0PGP5</accession>
<evidence type="ECO:0000256" key="1">
    <source>
        <dbReference type="ARBA" id="ARBA00023015"/>
    </source>
</evidence>
<dbReference type="InterPro" id="IPR014757">
    <property type="entry name" value="Tscrpt_reg_IclR_C"/>
</dbReference>
<name>A0A7T0PGP5_9CORY</name>
<dbReference type="Proteomes" id="UP000594586">
    <property type="component" value="Chromosome"/>
</dbReference>